<dbReference type="InterPro" id="IPR027398">
    <property type="entry name" value="SecD-TM"/>
</dbReference>
<evidence type="ECO:0000256" key="3">
    <source>
        <dbReference type="ARBA" id="ARBA00022475"/>
    </source>
</evidence>
<gene>
    <name evidence="9" type="primary">secD</name>
    <name evidence="15" type="ORF">BZG73_05035</name>
</gene>
<dbReference type="SUPFAM" id="SSF82866">
    <property type="entry name" value="Multidrug efflux transporter AcrB transmembrane domain"/>
    <property type="match status" value="1"/>
</dbReference>
<evidence type="ECO:0000259" key="12">
    <source>
        <dbReference type="Pfam" id="PF13721"/>
    </source>
</evidence>
<dbReference type="InterPro" id="IPR048634">
    <property type="entry name" value="SecD_SecF_C"/>
</dbReference>
<dbReference type="Pfam" id="PF22599">
    <property type="entry name" value="SecDF_P1_head"/>
    <property type="match status" value="1"/>
</dbReference>
<dbReference type="Pfam" id="PF07549">
    <property type="entry name" value="Sec_GG"/>
    <property type="match status" value="1"/>
</dbReference>
<feature type="domain" description="SecD export protein N-terminal TM" evidence="12">
    <location>
        <begin position="2"/>
        <end position="104"/>
    </location>
</feature>
<evidence type="ECO:0000259" key="13">
    <source>
        <dbReference type="Pfam" id="PF21760"/>
    </source>
</evidence>
<dbReference type="NCBIfam" id="TIGR01129">
    <property type="entry name" value="secD"/>
    <property type="match status" value="1"/>
</dbReference>
<dbReference type="InterPro" id="IPR022813">
    <property type="entry name" value="SecD/SecF_arch_bac"/>
</dbReference>
<name>A0ABX3KBH6_9GAMM</name>
<dbReference type="EMBL" id="MUFB01000007">
    <property type="protein sequence ID" value="OOE86300.1"/>
    <property type="molecule type" value="Genomic_DNA"/>
</dbReference>
<dbReference type="PANTHER" id="PTHR30081">
    <property type="entry name" value="PROTEIN-EXPORT MEMBRANE PROTEIN SEC"/>
    <property type="match status" value="1"/>
</dbReference>
<comment type="similarity">
    <text evidence="9">Belongs to the SecD/SecF family. SecD subfamily.</text>
</comment>
<evidence type="ECO:0000256" key="9">
    <source>
        <dbReference type="HAMAP-Rule" id="MF_01463"/>
    </source>
</evidence>
<evidence type="ECO:0000256" key="2">
    <source>
        <dbReference type="ARBA" id="ARBA00022448"/>
    </source>
</evidence>
<evidence type="ECO:0000256" key="7">
    <source>
        <dbReference type="ARBA" id="ARBA00023010"/>
    </source>
</evidence>
<dbReference type="RefSeq" id="WP_046075015.1">
    <property type="nucleotide sequence ID" value="NZ_MUFB01000007.1"/>
</dbReference>
<dbReference type="Gene3D" id="3.30.1360.200">
    <property type="match status" value="1"/>
</dbReference>
<keyword evidence="3 9" id="KW-1003">Cell membrane</keyword>
<dbReference type="InterPro" id="IPR048631">
    <property type="entry name" value="SecD_1st"/>
</dbReference>
<protein>
    <recommendedName>
        <fullName evidence="9">Protein translocase subunit SecD</fullName>
    </recommendedName>
</protein>
<evidence type="ECO:0000256" key="5">
    <source>
        <dbReference type="ARBA" id="ARBA00022927"/>
    </source>
</evidence>
<keyword evidence="2 9" id="KW-0813">Transport</keyword>
<dbReference type="InterPro" id="IPR005791">
    <property type="entry name" value="SecD"/>
</dbReference>
<proteinExistence type="inferred from homology"/>
<evidence type="ECO:0000256" key="1">
    <source>
        <dbReference type="ARBA" id="ARBA00004651"/>
    </source>
</evidence>
<evidence type="ECO:0000256" key="6">
    <source>
        <dbReference type="ARBA" id="ARBA00022989"/>
    </source>
</evidence>
<dbReference type="Pfam" id="PF13721">
    <property type="entry name" value="SecD-TM1"/>
    <property type="match status" value="1"/>
</dbReference>
<evidence type="ECO:0000256" key="4">
    <source>
        <dbReference type="ARBA" id="ARBA00022692"/>
    </source>
</evidence>
<evidence type="ECO:0000256" key="8">
    <source>
        <dbReference type="ARBA" id="ARBA00023136"/>
    </source>
</evidence>
<dbReference type="NCBIfam" id="TIGR00916">
    <property type="entry name" value="2A0604s01"/>
    <property type="match status" value="1"/>
</dbReference>
<keyword evidence="8 9" id="KW-0472">Membrane</keyword>
<evidence type="ECO:0000259" key="11">
    <source>
        <dbReference type="Pfam" id="PF02355"/>
    </source>
</evidence>
<keyword evidence="4 9" id="KW-0812">Transmembrane</keyword>
<comment type="function">
    <text evidence="9">Part of the Sec protein translocase complex. Interacts with the SecYEG preprotein conducting channel. SecDF uses the proton motive force (PMF) to complete protein translocation after the ATP-dependent function of SecA.</text>
</comment>
<dbReference type="Pfam" id="PF21760">
    <property type="entry name" value="SecD_1st"/>
    <property type="match status" value="1"/>
</dbReference>
<comment type="caution">
    <text evidence="15">The sequence shown here is derived from an EMBL/GenBank/DDBJ whole genome shotgun (WGS) entry which is preliminary data.</text>
</comment>
<dbReference type="Gene3D" id="3.30.70.3400">
    <property type="match status" value="2"/>
</dbReference>
<feature type="domain" description="Protein translocase subunit SecDF P1" evidence="13">
    <location>
        <begin position="229"/>
        <end position="288"/>
    </location>
</feature>
<dbReference type="InterPro" id="IPR022646">
    <property type="entry name" value="SecD/SecF_CS"/>
</dbReference>
<keyword evidence="7 9" id="KW-0811">Translocation</keyword>
<accession>A0ABX3KBH6</accession>
<feature type="domain" description="SecDF P1 head subdomain" evidence="14">
    <location>
        <begin position="305"/>
        <end position="433"/>
    </location>
</feature>
<keyword evidence="5 9" id="KW-0653">Protein transport</keyword>
<sequence>MLNRYPLWKYIMVLITLVIGIVYALPNLYGEDPAVQISGARGASVDMTALDSIKQTLESNDLSYQSIALEDGTVLARFKDTEAQISARDALMSRFDSDDYVVALNLAPATPSWLDTLGATPMKLGLDLRGGVHFLMEVDMDAALEKLITQQEDSFRTDLREARIRYRGLRIEDNTRVVVNLRNAEDTNKALELLSNNYLDMNFSVDEDEGRLAAVYKEERLKEIRNYAVAQNITILRNRVNELGVAEPLVQRQGASRIVVELPGVQDTARAKEILGATATLEFREVDQDADLSAAMAGRVPPGSELMRTRDGRPAVLKKRVILTGSHITDASSSRDEYSRPQVNISLDSEGGDKMADFSKRNIGELMATVFAEYKDSGERDEDGKVILEKHEEVINQATIQSALGRNFRITGIDSAAEAHNLALLLRAGALIAPISIVEERTIGPSMGQQNINMGVQACIWGLVAVMVFTLIYYRRFGLFANCALLANIVLIIGIMSLIPGATMTLPGIAGIVLTVGMAVDANVLIFERIREEIHEGRNPQHAIDRGYSNAFSTIADANITTLITAIILFAVGTGAIKGFAVTLSIGILTSMFTAIIGTRALVNLVYGGKRVKKLSI</sequence>
<comment type="subcellular location">
    <subcellularLocation>
        <location evidence="1 9">Cell membrane</location>
        <topology evidence="1 9">Multi-pass membrane protein</topology>
    </subcellularLocation>
</comment>
<evidence type="ECO:0000259" key="14">
    <source>
        <dbReference type="Pfam" id="PF22599"/>
    </source>
</evidence>
<feature type="transmembrane region" description="Helical" evidence="9">
    <location>
        <begin position="7"/>
        <end position="25"/>
    </location>
</feature>
<feature type="region of interest" description="Disordered" evidence="10">
    <location>
        <begin position="331"/>
        <end position="350"/>
    </location>
</feature>
<dbReference type="Gene3D" id="1.20.1640.10">
    <property type="entry name" value="Multidrug efflux transporter AcrB transmembrane domain"/>
    <property type="match status" value="1"/>
</dbReference>
<organism evidence="15 16">
    <name type="scientific">Salinivibrio siamensis</name>
    <dbReference type="NCBI Taxonomy" id="414286"/>
    <lineage>
        <taxon>Bacteria</taxon>
        <taxon>Pseudomonadati</taxon>
        <taxon>Pseudomonadota</taxon>
        <taxon>Gammaproteobacteria</taxon>
        <taxon>Vibrionales</taxon>
        <taxon>Vibrionaceae</taxon>
        <taxon>Salinivibrio</taxon>
    </lineage>
</organism>
<feature type="transmembrane region" description="Helical" evidence="9">
    <location>
        <begin position="584"/>
        <end position="607"/>
    </location>
</feature>
<feature type="transmembrane region" description="Helical" evidence="9">
    <location>
        <begin position="454"/>
        <end position="474"/>
    </location>
</feature>
<feature type="domain" description="Protein export membrane protein SecD/SecF C-terminal" evidence="11">
    <location>
        <begin position="435"/>
        <end position="597"/>
    </location>
</feature>
<dbReference type="InterPro" id="IPR055344">
    <property type="entry name" value="SecD_SecF_C_bact"/>
</dbReference>
<keyword evidence="6 9" id="KW-1133">Transmembrane helix</keyword>
<dbReference type="PANTHER" id="PTHR30081:SF1">
    <property type="entry name" value="PROTEIN TRANSLOCASE SUBUNIT SECD"/>
    <property type="match status" value="1"/>
</dbReference>
<evidence type="ECO:0000313" key="15">
    <source>
        <dbReference type="EMBL" id="OOE86300.1"/>
    </source>
</evidence>
<keyword evidence="16" id="KW-1185">Reference proteome</keyword>
<dbReference type="Proteomes" id="UP000189410">
    <property type="component" value="Unassembled WGS sequence"/>
</dbReference>
<reference evidence="15 16" key="1">
    <citation type="journal article" date="2017" name="Genome Announc.">
        <title>Draft Genome Sequences of Salinivibrio proteolyticus, Salinivibrio sharmensis, Salinivibrio siamensis, Salinivibrio costicola subsp. alcaliphilus, Salinivibrio costicola subsp. vallismortis, and 29 New Isolates Belonging to the Genus Salinivibrio.</title>
        <authorList>
            <person name="Lopez-Hermoso C."/>
            <person name="de la Haba R.R."/>
            <person name="Sanchez-Porro C."/>
            <person name="Bayliss S.C."/>
            <person name="Feil E.J."/>
            <person name="Ventosa A."/>
        </authorList>
    </citation>
    <scope>NUCLEOTIDE SEQUENCE [LARGE SCALE GENOMIC DNA]</scope>
    <source>
        <strain evidence="15 16">JCM 14472</strain>
    </source>
</reference>
<comment type="subunit">
    <text evidence="9">Forms a complex with SecF. Part of the essential Sec protein translocation apparatus which comprises SecA, SecYEG and auxiliary proteins SecDF-YajC and YidC.</text>
</comment>
<evidence type="ECO:0000256" key="10">
    <source>
        <dbReference type="SAM" id="MobiDB-lite"/>
    </source>
</evidence>
<dbReference type="HAMAP" id="MF_01463_B">
    <property type="entry name" value="SecD_B"/>
    <property type="match status" value="1"/>
</dbReference>
<dbReference type="InterPro" id="IPR054384">
    <property type="entry name" value="SecDF_P1_head"/>
</dbReference>
<dbReference type="Pfam" id="PF02355">
    <property type="entry name" value="SecD_SecF_C"/>
    <property type="match status" value="1"/>
</dbReference>
<evidence type="ECO:0000313" key="16">
    <source>
        <dbReference type="Proteomes" id="UP000189410"/>
    </source>
</evidence>
<feature type="transmembrane region" description="Helical" evidence="9">
    <location>
        <begin position="548"/>
        <end position="572"/>
    </location>
</feature>
<feature type="transmembrane region" description="Helical" evidence="9">
    <location>
        <begin position="479"/>
        <end position="499"/>
    </location>
</feature>
<feature type="transmembrane region" description="Helical" evidence="9">
    <location>
        <begin position="505"/>
        <end position="527"/>
    </location>
</feature>